<dbReference type="InterPro" id="IPR011990">
    <property type="entry name" value="TPR-like_helical_dom_sf"/>
</dbReference>
<dbReference type="Gene3D" id="1.25.40.390">
    <property type="match status" value="1"/>
</dbReference>
<dbReference type="AlphaFoldDB" id="A0A3D8Y4L0"/>
<dbReference type="GO" id="GO:0009279">
    <property type="term" value="C:cell outer membrane"/>
    <property type="evidence" value="ECO:0007669"/>
    <property type="project" value="UniProtKB-SubCell"/>
</dbReference>
<dbReference type="InterPro" id="IPR033985">
    <property type="entry name" value="SusD-like_N"/>
</dbReference>
<comment type="subcellular location">
    <subcellularLocation>
        <location evidence="1">Cell outer membrane</location>
    </subcellularLocation>
</comment>
<dbReference type="SUPFAM" id="SSF48452">
    <property type="entry name" value="TPR-like"/>
    <property type="match status" value="1"/>
</dbReference>
<protein>
    <submittedName>
        <fullName evidence="9">RagB/SusD family nutrient uptake outer membrane protein</fullName>
    </submittedName>
</protein>
<evidence type="ECO:0000256" key="1">
    <source>
        <dbReference type="ARBA" id="ARBA00004442"/>
    </source>
</evidence>
<dbReference type="EMBL" id="QNUL01000030">
    <property type="protein sequence ID" value="REA57175.1"/>
    <property type="molecule type" value="Genomic_DNA"/>
</dbReference>
<feature type="chain" id="PRO_5017694970" evidence="6">
    <location>
        <begin position="22"/>
        <end position="640"/>
    </location>
</feature>
<comment type="caution">
    <text evidence="9">The sequence shown here is derived from an EMBL/GenBank/DDBJ whole genome shotgun (WGS) entry which is preliminary data.</text>
</comment>
<evidence type="ECO:0000256" key="3">
    <source>
        <dbReference type="ARBA" id="ARBA00022729"/>
    </source>
</evidence>
<evidence type="ECO:0000256" key="2">
    <source>
        <dbReference type="ARBA" id="ARBA00006275"/>
    </source>
</evidence>
<feature type="signal peptide" evidence="6">
    <location>
        <begin position="1"/>
        <end position="21"/>
    </location>
</feature>
<name>A0A3D8Y4L0_9BACT</name>
<organism evidence="9 10">
    <name type="scientific">Dyadobacter luteus</name>
    <dbReference type="NCBI Taxonomy" id="2259619"/>
    <lineage>
        <taxon>Bacteria</taxon>
        <taxon>Pseudomonadati</taxon>
        <taxon>Bacteroidota</taxon>
        <taxon>Cytophagia</taxon>
        <taxon>Cytophagales</taxon>
        <taxon>Spirosomataceae</taxon>
        <taxon>Dyadobacter</taxon>
    </lineage>
</organism>
<evidence type="ECO:0000256" key="6">
    <source>
        <dbReference type="SAM" id="SignalP"/>
    </source>
</evidence>
<accession>A0A3D8Y4L0</accession>
<keyword evidence="5" id="KW-0998">Cell outer membrane</keyword>
<evidence type="ECO:0000259" key="7">
    <source>
        <dbReference type="Pfam" id="PF07980"/>
    </source>
</evidence>
<keyword evidence="3 6" id="KW-0732">Signal</keyword>
<feature type="domain" description="RagB/SusD" evidence="7">
    <location>
        <begin position="307"/>
        <end position="639"/>
    </location>
</feature>
<evidence type="ECO:0000256" key="5">
    <source>
        <dbReference type="ARBA" id="ARBA00023237"/>
    </source>
</evidence>
<evidence type="ECO:0000313" key="9">
    <source>
        <dbReference type="EMBL" id="REA57175.1"/>
    </source>
</evidence>
<dbReference type="Pfam" id="PF14322">
    <property type="entry name" value="SusD-like_3"/>
    <property type="match status" value="1"/>
</dbReference>
<sequence>MKSFFKSLLILVLLTTSFSCNKDWLEREPEHLLTDEQLWTNPQLILSTVADFYSRLPRHTDFEGPYGCGSAAGYCGWKDYASYDEAMWSGVSNFDYEFRNSLIDYPFNRWALWNYDLIRDINLAIDNIQAASSPKMTERIKAQFVAELRYLRAFNYFELVKRMGGVPLITKQMIYNFEGDPSYLQQPRNTEEEVYLFIESELNEIMGDIGNANSKTRANRYTVLALKSRAMLYAGSLAKYNNQMAAPISLPGNIIGIPASRAAYFFASSLAASEEIIKSGAYQLFENNPDRGQNFYETLTTKTNNREVIQAIDYAVSQGRRHLFTLENIPRGLRKDVENVSGSSALSPSLNLVESFEYLDGSNGALKGVGTGSNTAAGQTNWVFYDKPSDIFANKDPRLSGTILYPGSSFAGQPLQMQAGVYVWNATTNKYDRQEGGLNTQYTDGGVLTGADGPLHNENYVSSTGFYMRKYLDSAPGAATSAVRSDIWWVQFRLGEIYLNAGEAAFETGKTAEALTYINRIRQRAGFGENSLTTLTIQRIRNERKVELAFEDHRVWDLRRWRIAHELWDGTTGNPDANIYALFPYRIIRPGHPNHGKYVFDKFRSSRNTRPRHFRDGNYYSEIAQSVINNNPKIIRNPFH</sequence>
<comment type="similarity">
    <text evidence="2">Belongs to the SusD family.</text>
</comment>
<keyword evidence="4" id="KW-0472">Membrane</keyword>
<evidence type="ECO:0000256" key="4">
    <source>
        <dbReference type="ARBA" id="ARBA00023136"/>
    </source>
</evidence>
<gene>
    <name evidence="9" type="ORF">DSL64_24635</name>
</gene>
<dbReference type="OrthoDB" id="5694214at2"/>
<dbReference type="RefSeq" id="WP_115833643.1">
    <property type="nucleotide sequence ID" value="NZ_QNUL01000030.1"/>
</dbReference>
<dbReference type="InterPro" id="IPR012944">
    <property type="entry name" value="SusD_RagB_dom"/>
</dbReference>
<dbReference type="PROSITE" id="PS51257">
    <property type="entry name" value="PROKAR_LIPOPROTEIN"/>
    <property type="match status" value="1"/>
</dbReference>
<evidence type="ECO:0000259" key="8">
    <source>
        <dbReference type="Pfam" id="PF14322"/>
    </source>
</evidence>
<reference evidence="9 10" key="1">
    <citation type="submission" date="2018-07" db="EMBL/GenBank/DDBJ databases">
        <title>Dyadobacter roseus sp. nov., isolated from rose rhizosphere soil.</title>
        <authorList>
            <person name="Chen L."/>
        </authorList>
    </citation>
    <scope>NUCLEOTIDE SEQUENCE [LARGE SCALE GENOMIC DNA]</scope>
    <source>
        <strain evidence="9 10">RS19</strain>
    </source>
</reference>
<keyword evidence="10" id="KW-1185">Reference proteome</keyword>
<feature type="domain" description="SusD-like N-terminal" evidence="8">
    <location>
        <begin position="97"/>
        <end position="231"/>
    </location>
</feature>
<dbReference type="Proteomes" id="UP000256373">
    <property type="component" value="Unassembled WGS sequence"/>
</dbReference>
<dbReference type="Pfam" id="PF07980">
    <property type="entry name" value="SusD_RagB"/>
    <property type="match status" value="1"/>
</dbReference>
<evidence type="ECO:0000313" key="10">
    <source>
        <dbReference type="Proteomes" id="UP000256373"/>
    </source>
</evidence>
<proteinExistence type="inferred from homology"/>